<evidence type="ECO:0000313" key="3">
    <source>
        <dbReference type="Proteomes" id="UP000018461"/>
    </source>
</evidence>
<keyword evidence="1" id="KW-0175">Coiled coil</keyword>
<dbReference type="Gene3D" id="3.40.50.1580">
    <property type="entry name" value="Nucleoside phosphorylase domain"/>
    <property type="match status" value="1"/>
</dbReference>
<dbReference type="RefSeq" id="WP_009535804.1">
    <property type="nucleotide sequence ID" value="NZ_KE148312.1"/>
</dbReference>
<dbReference type="HOGENOM" id="CLU_030330_1_0_9"/>
<dbReference type="InterPro" id="IPR035994">
    <property type="entry name" value="Nucleoside_phosphorylase_sf"/>
</dbReference>
<dbReference type="GO" id="GO:0042601">
    <property type="term" value="C:endospore-forming forespore"/>
    <property type="evidence" value="ECO:0007669"/>
    <property type="project" value="TreeGrafter"/>
</dbReference>
<reference evidence="2" key="2">
    <citation type="submission" date="2013-03" db="EMBL/GenBank/DDBJ databases">
        <title>The Genome Sequence of Oribacterium sp. ACB1.</title>
        <authorList>
            <consortium name="The Broad Institute Genomics Platform"/>
            <consortium name="The Broad Institute Genome Sequencing Center for Infectious Disease"/>
            <person name="Earl A."/>
            <person name="Ward D."/>
            <person name="Feldgarden M."/>
            <person name="Gevers D."/>
            <person name="Sizova M."/>
            <person name="Hazen A."/>
            <person name="Epstein S."/>
            <person name="Walker B."/>
            <person name="Young S."/>
            <person name="Zeng Q."/>
            <person name="Gargeya S."/>
            <person name="Fitzgerald M."/>
            <person name="Haas B."/>
            <person name="Abouelleil A."/>
            <person name="Allen A.W."/>
            <person name="Alvarado L."/>
            <person name="Arachchi H.M."/>
            <person name="Berlin A.M."/>
            <person name="Chapman S.B."/>
            <person name="Gainer-Dewar J."/>
            <person name="Goldberg J."/>
            <person name="Griggs A."/>
            <person name="Gujja S."/>
            <person name="Hansen M."/>
            <person name="Howarth C."/>
            <person name="Imamovic A."/>
            <person name="Ireland A."/>
            <person name="Larimer J."/>
            <person name="McCowan C."/>
            <person name="Murphy C."/>
            <person name="Pearson M."/>
            <person name="Poon T.W."/>
            <person name="Priest M."/>
            <person name="Roberts A."/>
            <person name="Saif S."/>
            <person name="Shea T."/>
            <person name="Sisk P."/>
            <person name="Sykes S."/>
            <person name="Wortman J."/>
            <person name="Nusbaum C."/>
            <person name="Birren B."/>
        </authorList>
    </citation>
    <scope>NUCLEOTIDE SEQUENCE [LARGE SCALE GENOMIC DNA]</scope>
    <source>
        <strain evidence="2">ACB1</strain>
    </source>
</reference>
<evidence type="ECO:0000256" key="1">
    <source>
        <dbReference type="SAM" id="Coils"/>
    </source>
</evidence>
<evidence type="ECO:0000313" key="2">
    <source>
        <dbReference type="EMBL" id="EHL13378.1"/>
    </source>
</evidence>
<protein>
    <submittedName>
        <fullName evidence="2">Uncharacterized protein</fullName>
    </submittedName>
</protein>
<dbReference type="GO" id="GO:0009116">
    <property type="term" value="P:nucleoside metabolic process"/>
    <property type="evidence" value="ECO:0007669"/>
    <property type="project" value="InterPro"/>
</dbReference>
<keyword evidence="3" id="KW-1185">Reference proteome</keyword>
<dbReference type="Gene3D" id="3.80.30.30">
    <property type="match status" value="1"/>
</dbReference>
<dbReference type="PANTHER" id="PTHR37822:SF2">
    <property type="entry name" value="SPORE PHOTOPRODUCT LYASE"/>
    <property type="match status" value="1"/>
</dbReference>
<dbReference type="GO" id="GO:1904047">
    <property type="term" value="F:S-adenosyl-L-methionine binding"/>
    <property type="evidence" value="ECO:0007669"/>
    <property type="project" value="TreeGrafter"/>
</dbReference>
<dbReference type="GO" id="GO:0003913">
    <property type="term" value="F:DNA photolyase activity"/>
    <property type="evidence" value="ECO:0007669"/>
    <property type="project" value="TreeGrafter"/>
</dbReference>
<dbReference type="SUPFAM" id="SSF102114">
    <property type="entry name" value="Radical SAM enzymes"/>
    <property type="match status" value="1"/>
</dbReference>
<dbReference type="Pfam" id="PF20903">
    <property type="entry name" value="SPL"/>
    <property type="match status" value="1"/>
</dbReference>
<feature type="coiled-coil region" evidence="1">
    <location>
        <begin position="225"/>
        <end position="256"/>
    </location>
</feature>
<gene>
    <name evidence="2" type="ORF">HMPREF9625_01980</name>
</gene>
<sequence>MLFIFAAHYGEVENIIQALKMGKRKTSFPFLQYCTSEFSESEGRILLTICGEGRNNAAAAVSATLAKEGAKRGDILLSLGSAAILKAPHTAEGSCLGSWFLIHALQEWATGRQFYPDMLYAFSFPEARLITGDQRLSWKDAEILGRGLPYLPDRGELKASPANASKKRTKGSSIKFSKEIPYPEEIFLYDMESTAVFQSGYSFLSTEDMFILRCGTDFGLNFAGNTAEESEKEQSQKQINKVKEEFRKLLKREEEQVLSFIRILDEISLKKEKERQKEEAFLSEVQLLSQELRLSFVLEKKLEKLLHYGKSIHFSWNKYFQKKRQEGFLPVRDKRGGQKILQELEDDLLHFSSTTEEDFPCLLETKKEVEDRGGEERKIPYAISKEEDPLPFHPHFSHIYVEREIWGHADVETILKKFPKAKIILIRHYKDLFNRKKQSRFMQERSKKLILATKEGQRIYPGAPVCQSFSETQFCYSSLIMNCPFHCEYCYLQGMYPSANLVLFLNIEDYFQDCRKWIREKGSLYLCISYDTDLLALEEIFPYVEKFSRFLEGEEKLRIEVRTKAGGEALFRKIKRAQLSAEARKRLIFAFTVSPEEIVQRAEHSSASLESRLRAAKLLIEEGYSIRLCFDPMIYHEKWKELYNVFLDTVFREIPMAKLYDCSVGSFRISETYLKPMLKAFPQSPYTVFPYENTGGYYHYPEKIKEEIEGFLLHKLEENMPREKIFRWSEDVEVNHEQEQ</sequence>
<dbReference type="GO" id="GO:0051539">
    <property type="term" value="F:4 iron, 4 sulfur cluster binding"/>
    <property type="evidence" value="ECO:0007669"/>
    <property type="project" value="TreeGrafter"/>
</dbReference>
<dbReference type="PANTHER" id="PTHR37822">
    <property type="entry name" value="SPORE PHOTOPRODUCT LYASE-RELATED"/>
    <property type="match status" value="1"/>
</dbReference>
<dbReference type="STRING" id="796943.HMPREF9625_01980"/>
<accession>G9WKS3</accession>
<proteinExistence type="predicted"/>
<dbReference type="AlphaFoldDB" id="G9WKS3"/>
<dbReference type="InterPro" id="IPR058240">
    <property type="entry name" value="rSAM_sf"/>
</dbReference>
<dbReference type="EMBL" id="AFZC02000002">
    <property type="protein sequence ID" value="EHL13378.1"/>
    <property type="molecule type" value="Genomic_DNA"/>
</dbReference>
<organism evidence="2 3">
    <name type="scientific">Oribacterium parvum ACB1</name>
    <dbReference type="NCBI Taxonomy" id="796943"/>
    <lineage>
        <taxon>Bacteria</taxon>
        <taxon>Bacillati</taxon>
        <taxon>Bacillota</taxon>
        <taxon>Clostridia</taxon>
        <taxon>Lachnospirales</taxon>
        <taxon>Lachnospiraceae</taxon>
        <taxon>Oribacterium</taxon>
    </lineage>
</organism>
<name>G9WKS3_9FIRM</name>
<dbReference type="PATRIC" id="fig|796943.3.peg.336"/>
<reference evidence="2" key="1">
    <citation type="submission" date="2011-08" db="EMBL/GenBank/DDBJ databases">
        <authorList>
            <consortium name="The Broad Institute Genome Sequencing Platform"/>
            <person name="Earl A."/>
            <person name="Ward D."/>
            <person name="Feldgarden M."/>
            <person name="Gevers D."/>
            <person name="Sizova M."/>
            <person name="Hazen A."/>
            <person name="Epstein S."/>
            <person name="Young S.K."/>
            <person name="Zeng Q."/>
            <person name="Gargeya S."/>
            <person name="Fitzgerald M."/>
            <person name="Haas B."/>
            <person name="Abouelleil A."/>
            <person name="Alvarado L."/>
            <person name="Arachchi H.M."/>
            <person name="Berlin A."/>
            <person name="Brown A."/>
            <person name="Chapman S.B."/>
            <person name="Chen Z."/>
            <person name="Dunbar C."/>
            <person name="Freedman E."/>
            <person name="Gearin G."/>
            <person name="Gellesch M."/>
            <person name="Goldberg J."/>
            <person name="Griggs A."/>
            <person name="Gujja S."/>
            <person name="Heiman D."/>
            <person name="Howarth C."/>
            <person name="Larson L."/>
            <person name="Lui A."/>
            <person name="MacDonald P.J.P."/>
            <person name="Montmayeur A."/>
            <person name="Murphy C."/>
            <person name="Neiman D."/>
            <person name="Pearson M."/>
            <person name="Priest M."/>
            <person name="Roberts A."/>
            <person name="Saif S."/>
            <person name="Shea T."/>
            <person name="Shenoy N."/>
            <person name="Sisk P."/>
            <person name="Stolte C."/>
            <person name="Sykes S."/>
            <person name="Wortman J."/>
            <person name="Nusbaum C."/>
            <person name="Birren B."/>
        </authorList>
    </citation>
    <scope>NUCLEOTIDE SEQUENCE</scope>
    <source>
        <strain evidence="2">ACB1</strain>
    </source>
</reference>
<dbReference type="InterPro" id="IPR049539">
    <property type="entry name" value="SPL"/>
</dbReference>
<dbReference type="Gene3D" id="3.40.50.12110">
    <property type="match status" value="1"/>
</dbReference>
<dbReference type="Proteomes" id="UP000018461">
    <property type="component" value="Unassembled WGS sequence"/>
</dbReference>
<comment type="caution">
    <text evidence="2">The sequence shown here is derived from an EMBL/GenBank/DDBJ whole genome shotgun (WGS) entry which is preliminary data.</text>
</comment>